<evidence type="ECO:0000313" key="1">
    <source>
        <dbReference type="EMBL" id="CAL4127063.1"/>
    </source>
</evidence>
<feature type="non-terminal residue" evidence="1">
    <location>
        <position position="245"/>
    </location>
</feature>
<reference evidence="1 2" key="1">
    <citation type="submission" date="2024-05" db="EMBL/GenBank/DDBJ databases">
        <authorList>
            <person name="Wallberg A."/>
        </authorList>
    </citation>
    <scope>NUCLEOTIDE SEQUENCE [LARGE SCALE GENOMIC DNA]</scope>
</reference>
<dbReference type="PANTHER" id="PTHR31635">
    <property type="entry name" value="REVERSE TRANSCRIPTASE DOMAIN-CONTAINING PROTEIN-RELATED"/>
    <property type="match status" value="1"/>
</dbReference>
<keyword evidence="2" id="KW-1185">Reference proteome</keyword>
<comment type="caution">
    <text evidence="1">The sequence shown here is derived from an EMBL/GenBank/DDBJ whole genome shotgun (WGS) entry which is preliminary data.</text>
</comment>
<dbReference type="PANTHER" id="PTHR31635:SF196">
    <property type="entry name" value="REVERSE TRANSCRIPTASE DOMAIN-CONTAINING PROTEIN-RELATED"/>
    <property type="match status" value="1"/>
</dbReference>
<accession>A0AAV2RM75</accession>
<dbReference type="AlphaFoldDB" id="A0AAV2RM75"/>
<evidence type="ECO:0000313" key="2">
    <source>
        <dbReference type="Proteomes" id="UP001497623"/>
    </source>
</evidence>
<name>A0AAV2RM75_MEGNR</name>
<dbReference type="EMBL" id="CAXKWB010024983">
    <property type="protein sequence ID" value="CAL4127063.1"/>
    <property type="molecule type" value="Genomic_DNA"/>
</dbReference>
<dbReference type="Proteomes" id="UP001497623">
    <property type="component" value="Unassembled WGS sequence"/>
</dbReference>
<gene>
    <name evidence="1" type="ORF">MNOR_LOCUS25769</name>
</gene>
<sequence>MNLSGQVQYNDIKILKDRIDNIKTEILNGVRIRSRVEEQLQGEQVSAYLIKQQSSVKCNKLFTSIKAETGIIDNLKEGTEVKGKAAIDFYISKYYEKLYKKENYDEKLQNWFLGFVERKVGQNDCKLLEQNVTRKEIYEAIKDMNHNKAPGIDGLPPEFYIKFWDIIKNEFCEIVLNIVKGTELQDSQRKAIIVLIHKDGELNQLKNWRPVSLICADIKIVAKILAKRLRNVLDDIISKHQYCVQ</sequence>
<evidence type="ECO:0008006" key="3">
    <source>
        <dbReference type="Google" id="ProtNLM"/>
    </source>
</evidence>
<proteinExistence type="predicted"/>
<organism evidence="1 2">
    <name type="scientific">Meganyctiphanes norvegica</name>
    <name type="common">Northern krill</name>
    <name type="synonym">Thysanopoda norvegica</name>
    <dbReference type="NCBI Taxonomy" id="48144"/>
    <lineage>
        <taxon>Eukaryota</taxon>
        <taxon>Metazoa</taxon>
        <taxon>Ecdysozoa</taxon>
        <taxon>Arthropoda</taxon>
        <taxon>Crustacea</taxon>
        <taxon>Multicrustacea</taxon>
        <taxon>Malacostraca</taxon>
        <taxon>Eumalacostraca</taxon>
        <taxon>Eucarida</taxon>
        <taxon>Euphausiacea</taxon>
        <taxon>Euphausiidae</taxon>
        <taxon>Meganyctiphanes</taxon>
    </lineage>
</organism>
<protein>
    <recommendedName>
        <fullName evidence="3">Reverse transcriptase</fullName>
    </recommendedName>
</protein>